<sequence>MEKYFEIVKGCKMYEDFFKWIDETEKIRKIYNDFSNTYGIEAEQFLPTKSRLFIVPTEKDKDKFFMDFTRDYGEKGLRQFRCNSDIGRYWKRAVADMPIPHKPHYLQYGFALYDKYTERLFNVGGKLYGSICTQSNAFKLTDWMKEMKASDFFKIIESEERNG</sequence>
<reference evidence="1 2" key="1">
    <citation type="submission" date="2024-04" db="EMBL/GenBank/DDBJ databases">
        <title>Defined microbial consortia suppress multidrug-resistant proinflammatory Enterobacteriaceae via ecological control.</title>
        <authorList>
            <person name="Furuichi M."/>
            <person name="Kawaguchi T."/>
            <person name="Pust M."/>
            <person name="Yasuma K."/>
            <person name="Plichta D."/>
            <person name="Hasegawa N."/>
            <person name="Ohya T."/>
            <person name="Bhattarai S."/>
            <person name="Sasajima S."/>
            <person name="Aoto Y."/>
            <person name="Tuganbaev T."/>
            <person name="Yaginuma M."/>
            <person name="Ueda M."/>
            <person name="Okahashi N."/>
            <person name="Amafuji K."/>
            <person name="Kiridooshi Y."/>
            <person name="Sugita K."/>
            <person name="Strazar M."/>
            <person name="Skelly A."/>
            <person name="Suda W."/>
            <person name="Hattori M."/>
            <person name="Nakamoto N."/>
            <person name="Caballero S."/>
            <person name="Norman J."/>
            <person name="Olle B."/>
            <person name="Tanoue T."/>
            <person name="Arita M."/>
            <person name="Bucci V."/>
            <person name="Atarashi K."/>
            <person name="Xavier R."/>
            <person name="Honda K."/>
        </authorList>
    </citation>
    <scope>NUCLEOTIDE SEQUENCE [LARGE SCALE GENOMIC DNA]</scope>
    <source>
        <strain evidence="2">k34-0107-D12</strain>
    </source>
</reference>
<organism evidence="1 2">
    <name type="scientific">Blautia parvula</name>
    <dbReference type="NCBI Taxonomy" id="2877527"/>
    <lineage>
        <taxon>Bacteria</taxon>
        <taxon>Bacillati</taxon>
        <taxon>Bacillota</taxon>
        <taxon>Clostridia</taxon>
        <taxon>Lachnospirales</taxon>
        <taxon>Lachnospiraceae</taxon>
        <taxon>Blautia</taxon>
    </lineage>
</organism>
<evidence type="ECO:0000313" key="2">
    <source>
        <dbReference type="Proteomes" id="UP001600941"/>
    </source>
</evidence>
<name>A0ABQ0C2B2_9FIRM</name>
<dbReference type="EMBL" id="BAABZQ010000001">
    <property type="protein sequence ID" value="GAA6502941.1"/>
    <property type="molecule type" value="Genomic_DNA"/>
</dbReference>
<comment type="caution">
    <text evidence="1">The sequence shown here is derived from an EMBL/GenBank/DDBJ whole genome shotgun (WGS) entry which is preliminary data.</text>
</comment>
<evidence type="ECO:0000313" key="1">
    <source>
        <dbReference type="EMBL" id="GAA6502941.1"/>
    </source>
</evidence>
<gene>
    <name evidence="1" type="ORF">K340107D12_57570</name>
</gene>
<keyword evidence="2" id="KW-1185">Reference proteome</keyword>
<dbReference type="RefSeq" id="WP_227212290.1">
    <property type="nucleotide sequence ID" value="NZ_BAABZQ010000001.1"/>
</dbReference>
<dbReference type="Proteomes" id="UP001600941">
    <property type="component" value="Unassembled WGS sequence"/>
</dbReference>
<protein>
    <submittedName>
        <fullName evidence="1">Uncharacterized protein</fullName>
    </submittedName>
</protein>
<proteinExistence type="predicted"/>
<accession>A0ABQ0C2B2</accession>